<dbReference type="InterPro" id="IPR011990">
    <property type="entry name" value="TPR-like_helical_dom_sf"/>
</dbReference>
<dbReference type="PROSITE" id="PS50293">
    <property type="entry name" value="TPR_REGION"/>
    <property type="match status" value="2"/>
</dbReference>
<organism evidence="2 3">
    <name type="scientific">Pelodictyon phaeoclathratiforme (strain DSM 5477 / BU-1)</name>
    <dbReference type="NCBI Taxonomy" id="324925"/>
    <lineage>
        <taxon>Bacteria</taxon>
        <taxon>Pseudomonadati</taxon>
        <taxon>Chlorobiota</taxon>
        <taxon>Chlorobiia</taxon>
        <taxon>Chlorobiales</taxon>
        <taxon>Chlorobiaceae</taxon>
        <taxon>Chlorobium/Pelodictyon group</taxon>
        <taxon>Pelodictyon</taxon>
    </lineage>
</organism>
<dbReference type="Gene3D" id="1.25.40.10">
    <property type="entry name" value="Tetratricopeptide repeat domain"/>
    <property type="match status" value="2"/>
</dbReference>
<feature type="repeat" description="TPR" evidence="1">
    <location>
        <begin position="125"/>
        <end position="158"/>
    </location>
</feature>
<evidence type="ECO:0000256" key="1">
    <source>
        <dbReference type="PROSITE-ProRule" id="PRU00339"/>
    </source>
</evidence>
<dbReference type="RefSeq" id="WP_012508585.1">
    <property type="nucleotide sequence ID" value="NC_011060.1"/>
</dbReference>
<dbReference type="SUPFAM" id="SSF48452">
    <property type="entry name" value="TPR-like"/>
    <property type="match status" value="1"/>
</dbReference>
<evidence type="ECO:0000313" key="2">
    <source>
        <dbReference type="EMBL" id="ACF44101.1"/>
    </source>
</evidence>
<sequence length="201" mass="22768">MNAVLDKEREQLELALREEPGNTAHQYALALLYIDLQRNTEAIELLDRCIKVRPRDPEALYARAVTNISMGVYRKAACDLLKTIVLDRGCIPAYKHLGFVQFTLGKEEAALKTLKRALEIDPDYVEIYCVLGDAYLDLGEYDKAKEAFEKALDLEPENAEAHSKSAMYYLARGDMKGLKREYELLKTLDAALAEQIGSLFF</sequence>
<dbReference type="InterPro" id="IPR019734">
    <property type="entry name" value="TPR_rpt"/>
</dbReference>
<dbReference type="GO" id="GO:0045892">
    <property type="term" value="P:negative regulation of DNA-templated transcription"/>
    <property type="evidence" value="ECO:0007669"/>
    <property type="project" value="InterPro"/>
</dbReference>
<dbReference type="PROSITE" id="PS50005">
    <property type="entry name" value="TPR"/>
    <property type="match status" value="3"/>
</dbReference>
<feature type="repeat" description="TPR" evidence="1">
    <location>
        <begin position="23"/>
        <end position="56"/>
    </location>
</feature>
<dbReference type="HOGENOM" id="CLU_1352633_0_0_10"/>
<keyword evidence="1" id="KW-0802">TPR repeat</keyword>
<protein>
    <submittedName>
        <fullName evidence="2">TPR repeat-containing protein</fullName>
    </submittedName>
</protein>
<proteinExistence type="predicted"/>
<dbReference type="SMART" id="SM00028">
    <property type="entry name" value="TPR"/>
    <property type="match status" value="4"/>
</dbReference>
<dbReference type="EMBL" id="CP001110">
    <property type="protein sequence ID" value="ACF44101.1"/>
    <property type="molecule type" value="Genomic_DNA"/>
</dbReference>
<accession>B4SBZ5</accession>
<dbReference type="AlphaFoldDB" id="B4SBZ5"/>
<dbReference type="eggNOG" id="COG0457">
    <property type="taxonomic scope" value="Bacteria"/>
</dbReference>
<dbReference type="Proteomes" id="UP000002724">
    <property type="component" value="Chromosome"/>
</dbReference>
<dbReference type="Pfam" id="PF14559">
    <property type="entry name" value="TPR_19"/>
    <property type="match status" value="2"/>
</dbReference>
<dbReference type="InterPro" id="IPR044650">
    <property type="entry name" value="SRFR1-like"/>
</dbReference>
<gene>
    <name evidence="2" type="ordered locus">Ppha_1875</name>
</gene>
<reference evidence="2 3" key="1">
    <citation type="submission" date="2008-06" db="EMBL/GenBank/DDBJ databases">
        <title>Complete sequence of Pelodictyon phaeoclathratiforme BU-1.</title>
        <authorList>
            <consortium name="US DOE Joint Genome Institute"/>
            <person name="Lucas S."/>
            <person name="Copeland A."/>
            <person name="Lapidus A."/>
            <person name="Glavina del Rio T."/>
            <person name="Dalin E."/>
            <person name="Tice H."/>
            <person name="Bruce D."/>
            <person name="Goodwin L."/>
            <person name="Pitluck S."/>
            <person name="Schmutz J."/>
            <person name="Larimer F."/>
            <person name="Land M."/>
            <person name="Hauser L."/>
            <person name="Kyrpides N."/>
            <person name="Mikhailova N."/>
            <person name="Liu Z."/>
            <person name="Li T."/>
            <person name="Zhao F."/>
            <person name="Overmann J."/>
            <person name="Bryant D.A."/>
            <person name="Richardson P."/>
        </authorList>
    </citation>
    <scope>NUCLEOTIDE SEQUENCE [LARGE SCALE GENOMIC DNA]</scope>
    <source>
        <strain evidence="3">DSM 5477 / BU-1</strain>
    </source>
</reference>
<dbReference type="KEGG" id="pph:Ppha_1875"/>
<feature type="repeat" description="TPR" evidence="1">
    <location>
        <begin position="91"/>
        <end position="124"/>
    </location>
</feature>
<dbReference type="STRING" id="324925.Ppha_1875"/>
<keyword evidence="3" id="KW-1185">Reference proteome</keyword>
<name>B4SBZ5_PELPB</name>
<evidence type="ECO:0000313" key="3">
    <source>
        <dbReference type="Proteomes" id="UP000002724"/>
    </source>
</evidence>
<dbReference type="PANTHER" id="PTHR44749">
    <property type="entry name" value="SUPPRESSOR OF RPS4-RLD 1"/>
    <property type="match status" value="1"/>
</dbReference>
<dbReference type="PANTHER" id="PTHR44749:SF1">
    <property type="entry name" value="TETRATRICOPEPTIDE-LIKE HELICAL DOMAIN-CONTAINING PROTEIN"/>
    <property type="match status" value="1"/>
</dbReference>
<dbReference type="OrthoDB" id="597538at2"/>